<name>A0A1I8NXM2_STOCA</name>
<dbReference type="VEuPathDB" id="VectorBase:SCAU002944"/>
<dbReference type="PROSITE" id="PS00061">
    <property type="entry name" value="ADH_SHORT"/>
    <property type="match status" value="1"/>
</dbReference>
<evidence type="ECO:0000256" key="7">
    <source>
        <dbReference type="ARBA" id="ARBA00023098"/>
    </source>
</evidence>
<dbReference type="OrthoDB" id="5840532at2759"/>
<dbReference type="STRING" id="35570.A0A1I8NXM2"/>
<evidence type="ECO:0000256" key="12">
    <source>
        <dbReference type="RuleBase" id="RU000363"/>
    </source>
</evidence>
<evidence type="ECO:0000256" key="6">
    <source>
        <dbReference type="ARBA" id="ARBA00023002"/>
    </source>
</evidence>
<keyword evidence="6" id="KW-0560">Oxidoreductase</keyword>
<dbReference type="InterPro" id="IPR020904">
    <property type="entry name" value="Sc_DH/Rdtase_CS"/>
</dbReference>
<keyword evidence="7" id="KW-0443">Lipid metabolism</keyword>
<evidence type="ECO:0000313" key="14">
    <source>
        <dbReference type="Proteomes" id="UP000095300"/>
    </source>
</evidence>
<dbReference type="PANTHER" id="PTHR24322:SF736">
    <property type="entry name" value="RETINOL DEHYDROGENASE 10"/>
    <property type="match status" value="1"/>
</dbReference>
<dbReference type="KEGG" id="scac:106083717"/>
<dbReference type="InterPro" id="IPR002347">
    <property type="entry name" value="SDR_fam"/>
</dbReference>
<gene>
    <name evidence="13" type="primary">106083717</name>
</gene>
<dbReference type="SUPFAM" id="SSF51735">
    <property type="entry name" value="NAD(P)-binding Rossmann-fold domains"/>
    <property type="match status" value="1"/>
</dbReference>
<dbReference type="InterPro" id="IPR036291">
    <property type="entry name" value="NAD(P)-bd_dom_sf"/>
</dbReference>
<keyword evidence="4" id="KW-0521">NADP</keyword>
<dbReference type="PANTHER" id="PTHR24322">
    <property type="entry name" value="PKSB"/>
    <property type="match status" value="1"/>
</dbReference>
<dbReference type="EnsemblMetazoa" id="SCAU002944-RA">
    <property type="protein sequence ID" value="SCAU002944-PA"/>
    <property type="gene ID" value="SCAU002944"/>
</dbReference>
<evidence type="ECO:0000256" key="5">
    <source>
        <dbReference type="ARBA" id="ARBA00022989"/>
    </source>
</evidence>
<evidence type="ECO:0000256" key="10">
    <source>
        <dbReference type="ARBA" id="ARBA00068717"/>
    </source>
</evidence>
<evidence type="ECO:0000256" key="8">
    <source>
        <dbReference type="ARBA" id="ARBA00023136"/>
    </source>
</evidence>
<keyword evidence="5" id="KW-1133">Transmembrane helix</keyword>
<protein>
    <recommendedName>
        <fullName evidence="10">Short-chain dehydrogenase/reductase 3</fullName>
    </recommendedName>
    <alternativeName>
        <fullName evidence="11">Retinal short-chain dehydrogenase/reductase 1</fullName>
    </alternativeName>
</protein>
<keyword evidence="8" id="KW-0472">Membrane</keyword>
<dbReference type="FunFam" id="3.40.50.720:FF:000131">
    <property type="entry name" value="Short-chain dehydrogenase/reductase 3"/>
    <property type="match status" value="1"/>
</dbReference>
<comment type="similarity">
    <text evidence="2 12">Belongs to the short-chain dehydrogenases/reductases (SDR) family.</text>
</comment>
<comment type="subcellular location">
    <subcellularLocation>
        <location evidence="1">Membrane</location>
        <topology evidence="1">Multi-pass membrane protein</topology>
    </subcellularLocation>
</comment>
<organism evidence="13 14">
    <name type="scientific">Stomoxys calcitrans</name>
    <name type="common">Stable fly</name>
    <name type="synonym">Conops calcitrans</name>
    <dbReference type="NCBI Taxonomy" id="35570"/>
    <lineage>
        <taxon>Eukaryota</taxon>
        <taxon>Metazoa</taxon>
        <taxon>Ecdysozoa</taxon>
        <taxon>Arthropoda</taxon>
        <taxon>Hexapoda</taxon>
        <taxon>Insecta</taxon>
        <taxon>Pterygota</taxon>
        <taxon>Neoptera</taxon>
        <taxon>Endopterygota</taxon>
        <taxon>Diptera</taxon>
        <taxon>Brachycera</taxon>
        <taxon>Muscomorpha</taxon>
        <taxon>Muscoidea</taxon>
        <taxon>Muscidae</taxon>
        <taxon>Stomoxys</taxon>
    </lineage>
</organism>
<evidence type="ECO:0000256" key="3">
    <source>
        <dbReference type="ARBA" id="ARBA00022692"/>
    </source>
</evidence>
<dbReference type="AlphaFoldDB" id="A0A1I8NXM2"/>
<comment type="function">
    <text evidence="9">Catalyzes the reduction of all-trans-retinal to all-trans-retinol in the presence of NADPH.</text>
</comment>
<evidence type="ECO:0000256" key="9">
    <source>
        <dbReference type="ARBA" id="ARBA00059620"/>
    </source>
</evidence>
<dbReference type="PRINTS" id="PR00081">
    <property type="entry name" value="GDHRDH"/>
</dbReference>
<dbReference type="Gene3D" id="3.40.50.720">
    <property type="entry name" value="NAD(P)-binding Rossmann-like Domain"/>
    <property type="match status" value="1"/>
</dbReference>
<evidence type="ECO:0000256" key="2">
    <source>
        <dbReference type="ARBA" id="ARBA00006484"/>
    </source>
</evidence>
<reference evidence="13" key="1">
    <citation type="submission" date="2020-05" db="UniProtKB">
        <authorList>
            <consortium name="EnsemblMetazoa"/>
        </authorList>
    </citation>
    <scope>IDENTIFICATION</scope>
    <source>
        <strain evidence="13">USDA</strain>
    </source>
</reference>
<evidence type="ECO:0000256" key="11">
    <source>
        <dbReference type="ARBA" id="ARBA00082544"/>
    </source>
</evidence>
<sequence length="317" mass="35732">MTSQNIMSNTSPLAKRIFDIIQDVFDLFVIFVQIALEIFKTTVDKFLPRELKDVSGEIVLITGAGHGIGRELVMQYVANHSTVICVDINEKNTEETLQKAKALKKGSVHSYICDVSNRKAVLEMAAQVKRDIGPVSILVNNAGIMPTQPLDKQTEEDIRRTFEVNVFAHFWTLEAFLPHMKEQNRGHIVAVSSMTGLVGMSNLVPYSGTKYAVRGIMEALQIELHEGPYKNLIKFTTIYPYAVDTGLCESIQSRFPSFLAMLDPKYVARKIIKAQRLELANLSLPPYMQHLNNWARLLPFRCSILLFDYMNCAVGCK</sequence>
<evidence type="ECO:0000256" key="1">
    <source>
        <dbReference type="ARBA" id="ARBA00004141"/>
    </source>
</evidence>
<evidence type="ECO:0000313" key="13">
    <source>
        <dbReference type="EnsemblMetazoa" id="SCAU002944-PA"/>
    </source>
</evidence>
<dbReference type="CDD" id="cd05339">
    <property type="entry name" value="17beta-HSDXI-like_SDR_c"/>
    <property type="match status" value="1"/>
</dbReference>
<keyword evidence="14" id="KW-1185">Reference proteome</keyword>
<dbReference type="PRINTS" id="PR00080">
    <property type="entry name" value="SDRFAMILY"/>
</dbReference>
<dbReference type="Proteomes" id="UP000095300">
    <property type="component" value="Unassembled WGS sequence"/>
</dbReference>
<dbReference type="GO" id="GO:0016020">
    <property type="term" value="C:membrane"/>
    <property type="evidence" value="ECO:0007669"/>
    <property type="project" value="UniProtKB-SubCell"/>
</dbReference>
<dbReference type="GO" id="GO:0005811">
    <property type="term" value="C:lipid droplet"/>
    <property type="evidence" value="ECO:0007669"/>
    <property type="project" value="TreeGrafter"/>
</dbReference>
<dbReference type="Pfam" id="PF00106">
    <property type="entry name" value="adh_short"/>
    <property type="match status" value="1"/>
</dbReference>
<dbReference type="GO" id="GO:0052650">
    <property type="term" value="F:all-trans-retinol dehydrogenase (NADP+) activity"/>
    <property type="evidence" value="ECO:0007669"/>
    <property type="project" value="UniProtKB-ARBA"/>
</dbReference>
<keyword evidence="3" id="KW-0812">Transmembrane</keyword>
<proteinExistence type="inferred from homology"/>
<accession>A0A1I8NXM2</accession>
<evidence type="ECO:0000256" key="4">
    <source>
        <dbReference type="ARBA" id="ARBA00022857"/>
    </source>
</evidence>